<evidence type="ECO:0000256" key="2">
    <source>
        <dbReference type="ARBA" id="ARBA00006411"/>
    </source>
</evidence>
<sequence>MSERWLLPPLWFDLCWEIGGFGEHPFPLAVRSHGETRDERSALRQRAEPEMAAAGLLVPAGLNPRFADLLSRIANPGLWIEGLYLVDDVTDSPCRLLSVATEDGALLIVQQPGESGFRGGDLRITTHPRTSVGAAAIQGLPPAPPGERPRLAVPLADLERPEPAAAEDAAEPTVEREKTPVEELRAFTEVDHYRDGQFTANLRDRSGRTHRSSVLKWFDVAEPDGRYGLVRTGRELVLSGLNAQDLVRALQDRVAEVRSG</sequence>
<evidence type="ECO:0000313" key="6">
    <source>
        <dbReference type="Proteomes" id="UP001596504"/>
    </source>
</evidence>
<comment type="caution">
    <text evidence="5">The sequence shown here is derived from an EMBL/GenBank/DDBJ whole genome shotgun (WGS) entry which is preliminary data.</text>
</comment>
<name>A0ABW2LJQ2_9PSEU</name>
<evidence type="ECO:0000256" key="4">
    <source>
        <dbReference type="ARBA" id="ARBA00023186"/>
    </source>
</evidence>
<reference evidence="6" key="1">
    <citation type="journal article" date="2019" name="Int. J. Syst. Evol. Microbiol.">
        <title>The Global Catalogue of Microorganisms (GCM) 10K type strain sequencing project: providing services to taxonomists for standard genome sequencing and annotation.</title>
        <authorList>
            <consortium name="The Broad Institute Genomics Platform"/>
            <consortium name="The Broad Institute Genome Sequencing Center for Infectious Disease"/>
            <person name="Wu L."/>
            <person name="Ma J."/>
        </authorList>
    </citation>
    <scope>NUCLEOTIDE SEQUENCE [LARGE SCALE GENOMIC DNA]</scope>
    <source>
        <strain evidence="6">WLHS5</strain>
    </source>
</reference>
<evidence type="ECO:0000256" key="1">
    <source>
        <dbReference type="ARBA" id="ARBA00004496"/>
    </source>
</evidence>
<proteinExistence type="inferred from homology"/>
<comment type="subcellular location">
    <subcellularLocation>
        <location evidence="1">Cytoplasm</location>
    </subcellularLocation>
</comment>
<keyword evidence="3" id="KW-0963">Cytoplasm</keyword>
<dbReference type="Proteomes" id="UP001596504">
    <property type="component" value="Unassembled WGS sequence"/>
</dbReference>
<evidence type="ECO:0000256" key="3">
    <source>
        <dbReference type="ARBA" id="ARBA00022490"/>
    </source>
</evidence>
<dbReference type="InterPro" id="IPR025734">
    <property type="entry name" value="EspG"/>
</dbReference>
<protein>
    <submittedName>
        <fullName evidence="5">ESX secretion-associated protein EspG</fullName>
    </submittedName>
</protein>
<keyword evidence="6" id="KW-1185">Reference proteome</keyword>
<dbReference type="Pfam" id="PF14011">
    <property type="entry name" value="ESX-1_EspG"/>
    <property type="match status" value="1"/>
</dbReference>
<keyword evidence="4" id="KW-0143">Chaperone</keyword>
<comment type="similarity">
    <text evidence="2">Belongs to the EspG family.</text>
</comment>
<gene>
    <name evidence="5" type="ORF">ACFQRI_10030</name>
</gene>
<dbReference type="RefSeq" id="WP_380666938.1">
    <property type="nucleotide sequence ID" value="NZ_JBHTCJ010000004.1"/>
</dbReference>
<evidence type="ECO:0000313" key="5">
    <source>
        <dbReference type="EMBL" id="MFC7341750.1"/>
    </source>
</evidence>
<accession>A0ABW2LJQ2</accession>
<organism evidence="5 6">
    <name type="scientific">Saccharopolyspora griseoalba</name>
    <dbReference type="NCBI Taxonomy" id="1431848"/>
    <lineage>
        <taxon>Bacteria</taxon>
        <taxon>Bacillati</taxon>
        <taxon>Actinomycetota</taxon>
        <taxon>Actinomycetes</taxon>
        <taxon>Pseudonocardiales</taxon>
        <taxon>Pseudonocardiaceae</taxon>
        <taxon>Saccharopolyspora</taxon>
    </lineage>
</organism>
<dbReference type="EMBL" id="JBHTCJ010000004">
    <property type="protein sequence ID" value="MFC7341750.1"/>
    <property type="molecule type" value="Genomic_DNA"/>
</dbReference>